<evidence type="ECO:0000259" key="2">
    <source>
        <dbReference type="Pfam" id="PF13511"/>
    </source>
</evidence>
<dbReference type="AlphaFoldDB" id="G2DWS5"/>
<sequence length="157" mass="17765">MHYAPRNALRLVGIGLLLAGTAAQAELYKCRGTNGHTTYQQTACEATAQSADLSVDTQAPKNAPLAEDYSVGKQLESMRDARTKRALAREQARHAEETERARRTDTNRFDAAKCARHRSEVAKWHQKVLNGYRTRSEKDFNQNKLAYHQALVERYCE</sequence>
<keyword evidence="1" id="KW-0732">Signal</keyword>
<dbReference type="Pfam" id="PF13511">
    <property type="entry name" value="DUF4124"/>
    <property type="match status" value="1"/>
</dbReference>
<accession>G2DWS5</accession>
<name>G2DWS5_9GAMM</name>
<dbReference type="RefSeq" id="WP_007039202.1">
    <property type="nucleotide sequence ID" value="NZ_AFWT01000003.1"/>
</dbReference>
<evidence type="ECO:0000256" key="1">
    <source>
        <dbReference type="SAM" id="SignalP"/>
    </source>
</evidence>
<organism evidence="3 4">
    <name type="scientific">Thiorhodococcus drewsii AZ1</name>
    <dbReference type="NCBI Taxonomy" id="765913"/>
    <lineage>
        <taxon>Bacteria</taxon>
        <taxon>Pseudomonadati</taxon>
        <taxon>Pseudomonadota</taxon>
        <taxon>Gammaproteobacteria</taxon>
        <taxon>Chromatiales</taxon>
        <taxon>Chromatiaceae</taxon>
        <taxon>Thiorhodococcus</taxon>
    </lineage>
</organism>
<comment type="caution">
    <text evidence="3">The sequence shown here is derived from an EMBL/GenBank/DDBJ whole genome shotgun (WGS) entry which is preliminary data.</text>
</comment>
<reference evidence="3 4" key="1">
    <citation type="submission" date="2011-06" db="EMBL/GenBank/DDBJ databases">
        <title>The draft genome of Thiorhodococcus drewsii AZ1.</title>
        <authorList>
            <consortium name="US DOE Joint Genome Institute (JGI-PGF)"/>
            <person name="Lucas S."/>
            <person name="Han J."/>
            <person name="Lapidus A."/>
            <person name="Cheng J.-F."/>
            <person name="Goodwin L."/>
            <person name="Pitluck S."/>
            <person name="Peters L."/>
            <person name="Land M.L."/>
            <person name="Hauser L."/>
            <person name="Vogl K."/>
            <person name="Liu Z."/>
            <person name="Imhoff J."/>
            <person name="Thiel V."/>
            <person name="Frigaard N.-U."/>
            <person name="Bryant D.A."/>
            <person name="Woyke T.J."/>
        </authorList>
    </citation>
    <scope>NUCLEOTIDE SEQUENCE [LARGE SCALE GENOMIC DNA]</scope>
    <source>
        <strain evidence="3 4">AZ1</strain>
    </source>
</reference>
<evidence type="ECO:0000313" key="3">
    <source>
        <dbReference type="EMBL" id="EGV33279.1"/>
    </source>
</evidence>
<feature type="chain" id="PRO_5003428149" description="DUF4124 domain-containing protein" evidence="1">
    <location>
        <begin position="26"/>
        <end position="157"/>
    </location>
</feature>
<keyword evidence="4" id="KW-1185">Reference proteome</keyword>
<dbReference type="EMBL" id="AFWT01000003">
    <property type="protein sequence ID" value="EGV33279.1"/>
    <property type="molecule type" value="Genomic_DNA"/>
</dbReference>
<gene>
    <name evidence="3" type="ORF">ThidrDRAFT_0486</name>
</gene>
<feature type="signal peptide" evidence="1">
    <location>
        <begin position="1"/>
        <end position="25"/>
    </location>
</feature>
<dbReference type="eggNOG" id="ENOG5032UJN">
    <property type="taxonomic scope" value="Bacteria"/>
</dbReference>
<protein>
    <recommendedName>
        <fullName evidence="2">DUF4124 domain-containing protein</fullName>
    </recommendedName>
</protein>
<dbReference type="OrthoDB" id="5770476at2"/>
<evidence type="ECO:0000313" key="4">
    <source>
        <dbReference type="Proteomes" id="UP000004200"/>
    </source>
</evidence>
<proteinExistence type="predicted"/>
<feature type="domain" description="DUF4124" evidence="2">
    <location>
        <begin position="16"/>
        <end position="64"/>
    </location>
</feature>
<dbReference type="InterPro" id="IPR025392">
    <property type="entry name" value="DUF4124"/>
</dbReference>
<dbReference type="Proteomes" id="UP000004200">
    <property type="component" value="Unassembled WGS sequence"/>
</dbReference>